<dbReference type="AlphaFoldDB" id="W8EQR3"/>
<organism evidence="1 2">
    <name type="scientific">Hymenobacter swuensis DY53</name>
    <dbReference type="NCBI Taxonomy" id="1227739"/>
    <lineage>
        <taxon>Bacteria</taxon>
        <taxon>Pseudomonadati</taxon>
        <taxon>Bacteroidota</taxon>
        <taxon>Cytophagia</taxon>
        <taxon>Cytophagales</taxon>
        <taxon>Hymenobacteraceae</taxon>
        <taxon>Hymenobacter</taxon>
    </lineage>
</organism>
<geneLocation type="plasmid" evidence="1 2">
    <name>pHsw1</name>
</geneLocation>
<dbReference type="KEGG" id="hsw:Hsw_PA0136"/>
<dbReference type="PATRIC" id="fig|1227739.3.peg.165"/>
<keyword evidence="2" id="KW-1185">Reference proteome</keyword>
<accession>W8EQR3</accession>
<keyword evidence="1" id="KW-0614">Plasmid</keyword>
<dbReference type="EMBL" id="CP007144">
    <property type="protein sequence ID" value="AHJ95469.1"/>
    <property type="molecule type" value="Genomic_DNA"/>
</dbReference>
<dbReference type="HOGENOM" id="CLU_2843923_0_0_10"/>
<name>W8EQR3_9BACT</name>
<evidence type="ECO:0000313" key="1">
    <source>
        <dbReference type="EMBL" id="AHJ95469.1"/>
    </source>
</evidence>
<gene>
    <name evidence="1" type="ORF">Hsw_PA0136</name>
</gene>
<proteinExistence type="predicted"/>
<dbReference type="Proteomes" id="UP000019423">
    <property type="component" value="Plasmid pHsw1"/>
</dbReference>
<dbReference type="RefSeq" id="WP_044000397.1">
    <property type="nucleotide sequence ID" value="NZ_CP007144.1"/>
</dbReference>
<reference evidence="1 2" key="1">
    <citation type="submission" date="2014-01" db="EMBL/GenBank/DDBJ databases">
        <title>Complete sequence of plasmid1 of ionizing-radiation resistance bacterium Hymenobacter swuensis DY53.</title>
        <authorList>
            <person name="Jung J.-H."/>
            <person name="Jeong S.-W."/>
            <person name="Joe M.-H."/>
            <person name="Cho y.-j."/>
            <person name="Kim M.-K."/>
            <person name="Lim S.-Y."/>
        </authorList>
    </citation>
    <scope>NUCLEOTIDE SEQUENCE [LARGE SCALE GENOMIC DNA]</scope>
    <source>
        <strain evidence="1 2">DY53</strain>
        <plasmid evidence="1 2">pHsw1</plasmid>
    </source>
</reference>
<evidence type="ECO:0000313" key="2">
    <source>
        <dbReference type="Proteomes" id="UP000019423"/>
    </source>
</evidence>
<protein>
    <submittedName>
        <fullName evidence="1">Uncharacterized protein</fullName>
    </submittedName>
</protein>
<sequence length="65" mass="6980">MKHFSICLLMLLLLVLGKHNAARLTLAAPLAQQRVAPVRPGQLPRVPLRRPGTGPGPRVAALVAR</sequence>